<gene>
    <name evidence="2" type="ORF">FRV6_00002</name>
</gene>
<dbReference type="VEuPathDB" id="FungiDB:FOC1_g10000854"/>
<dbReference type="Proteomes" id="UP000219369">
    <property type="component" value="Unassembled WGS sequence"/>
</dbReference>
<proteinExistence type="predicted"/>
<dbReference type="Pfam" id="PF12013">
    <property type="entry name" value="OrsD"/>
    <property type="match status" value="1"/>
</dbReference>
<reference evidence="3" key="1">
    <citation type="submission" date="2016-09" db="EMBL/GenBank/DDBJ databases">
        <authorList>
            <person name="Guldener U."/>
        </authorList>
    </citation>
    <scope>NUCLEOTIDE SEQUENCE [LARGE SCALE GENOMIC DNA]</scope>
    <source>
        <strain evidence="3">V64-1</strain>
    </source>
</reference>
<dbReference type="VEuPathDB" id="FungiDB:FOZG_18256"/>
<evidence type="ECO:0000256" key="1">
    <source>
        <dbReference type="SAM" id="MobiDB-lite"/>
    </source>
</evidence>
<sequence length="908" mass="102989">MTGIHQEISLSLDQHSWLEKLHLHFNLPEPAIICTLCGYALAADDDRVGRHLGEKHQISKAARQKLNTLVNSLKLPSPDKLPRRQDGSVPHPHLRIQDGKACRYCGLRSINSEVLSKHIRALHKPELAATRSGGKHWLRDHIHNNLSLQSWTFNDVKRAWIVTEPPAPDSIQHLANQLLDEERKHLGLHSSAIEVPAGGVNASSQAMLTNWMRRTGWERIFERADCPILISLSALPKTIPLETVNYLGMHKRQRLSISATDESRISSIVAALDRLLDQCGETVRFTDLSVRRWLRGRLPDRPYKAPFELVSQAKSERVYRNEFKRCISFWLRVWRLPPTVSRSILGRSLSKPQQMMLKELWLDSCWDEPNDEVDDIYNIAADVVEEDIDSELEDDVMSEFSEYASTSEASEIESSSDEESDLESQRGRASSPQVFGEDRNCTAAHISSSRETYDSYDRSVDAVFAIRGLSSEEGNGYLRPARYTPILSRLIYCTRLIFLEAILPRRAHPHAGFAARPRYGQLAALNAIRIDHMCDGTLSPLGEFFSLLAYGMSLQQSEGPAYHFDWSEDGQTISWDGNIQLSMGQFRSLAHEAFRQVTIQCQRLMYGFEPEDPDIGGLRDRLSKTSPGYSFLTDPQNRLEELYLTVFMRACTAPVDGLLKTEQRGSGSDWDVDAAQAYLYGHDACLKTMMVLSQLDSGQGARVSELLTLEQANTRSRLRGIGIFGGKIFSITRHHKARLTTNREFQVARFFSPEVATLLYRYLVYIRPTAYAILRRCFGHESQGTLIFAPISKNTTWTTWVFTEELKRLSRGVLGTDVEIGVQLYRQLSIAITERHVHGALPTFDHFDDMTAAADPDVAFAWQSGHRPKQRYTSYGLDGAYPDKLQPSLLRIHASCSERWQTFLLFYS</sequence>
<organism evidence="2 3">
    <name type="scientific">Fusarium oxysporum</name>
    <name type="common">Fusarium vascular wilt</name>
    <dbReference type="NCBI Taxonomy" id="5507"/>
    <lineage>
        <taxon>Eukaryota</taxon>
        <taxon>Fungi</taxon>
        <taxon>Dikarya</taxon>
        <taxon>Ascomycota</taxon>
        <taxon>Pezizomycotina</taxon>
        <taxon>Sordariomycetes</taxon>
        <taxon>Hypocreomycetidae</taxon>
        <taxon>Hypocreales</taxon>
        <taxon>Nectriaceae</taxon>
        <taxon>Fusarium</taxon>
        <taxon>Fusarium oxysporum species complex</taxon>
    </lineage>
</organism>
<dbReference type="VEuPathDB" id="FungiDB:FOC4_g10000086"/>
<dbReference type="VEuPathDB" id="FungiDB:FOMG_17379"/>
<dbReference type="VEuPathDB" id="FungiDB:FOXG_06631"/>
<dbReference type="VEuPathDB" id="FungiDB:FOC4_g10000309"/>
<evidence type="ECO:0000313" key="3">
    <source>
        <dbReference type="Proteomes" id="UP000219369"/>
    </source>
</evidence>
<evidence type="ECO:0000313" key="2">
    <source>
        <dbReference type="EMBL" id="SCO75790.1"/>
    </source>
</evidence>
<name>A0A2H3SYW9_FUSOX</name>
<protein>
    <submittedName>
        <fullName evidence="2">Uncharacterized protein</fullName>
    </submittedName>
</protein>
<dbReference type="AlphaFoldDB" id="A0A2H3SYW9"/>
<feature type="region of interest" description="Disordered" evidence="1">
    <location>
        <begin position="405"/>
        <end position="436"/>
    </location>
</feature>
<feature type="region of interest" description="Disordered" evidence="1">
    <location>
        <begin position="74"/>
        <end position="93"/>
    </location>
</feature>
<dbReference type="InterPro" id="IPR022698">
    <property type="entry name" value="OrsD"/>
</dbReference>
<feature type="compositionally biased region" description="Acidic residues" evidence="1">
    <location>
        <begin position="410"/>
        <end position="422"/>
    </location>
</feature>
<dbReference type="VEuPathDB" id="FungiDB:FOXG_15071"/>
<dbReference type="EMBL" id="FMJY01000001">
    <property type="protein sequence ID" value="SCO75790.1"/>
    <property type="molecule type" value="Genomic_DNA"/>
</dbReference>
<accession>A0A2H3SYW9</accession>
<dbReference type="OrthoDB" id="4845846at2759"/>
<dbReference type="VEuPathDB" id="FungiDB:HZS61_008082"/>